<dbReference type="InterPro" id="IPR025449">
    <property type="entry name" value="JetB"/>
</dbReference>
<dbReference type="RefSeq" id="WP_132645755.1">
    <property type="nucleotide sequence ID" value="NZ_CP181386.1"/>
</dbReference>
<accession>A0A4R2MK58</accession>
<proteinExistence type="predicted"/>
<gene>
    <name evidence="2" type="ORF">EV684_10434</name>
</gene>
<reference evidence="2 3" key="1">
    <citation type="submission" date="2019-03" db="EMBL/GenBank/DDBJ databases">
        <title>Genomic Encyclopedia of Type Strains, Phase IV (KMG-IV): sequencing the most valuable type-strain genomes for metagenomic binning, comparative biology and taxonomic classification.</title>
        <authorList>
            <person name="Goeker M."/>
        </authorList>
    </citation>
    <scope>NUCLEOTIDE SEQUENCE [LARGE SCALE GENOMIC DNA]</scope>
    <source>
        <strain evidence="2 3">DSM 1709</strain>
    </source>
</reference>
<organism evidence="2 3">
    <name type="scientific">Rubrivivax gelatinosus</name>
    <name type="common">Rhodocyclus gelatinosus</name>
    <name type="synonym">Rhodopseudomonas gelatinosa</name>
    <dbReference type="NCBI Taxonomy" id="28068"/>
    <lineage>
        <taxon>Bacteria</taxon>
        <taxon>Pseudomonadati</taxon>
        <taxon>Pseudomonadota</taxon>
        <taxon>Betaproteobacteria</taxon>
        <taxon>Burkholderiales</taxon>
        <taxon>Sphaerotilaceae</taxon>
        <taxon>Rubrivivax</taxon>
    </lineage>
</organism>
<dbReference type="GeneID" id="99685828"/>
<protein>
    <submittedName>
        <fullName evidence="2">Uncharacterized protein DUF4194</fullName>
    </submittedName>
</protein>
<dbReference type="Proteomes" id="UP000295106">
    <property type="component" value="Unassembled WGS sequence"/>
</dbReference>
<evidence type="ECO:0000256" key="1">
    <source>
        <dbReference type="SAM" id="MobiDB-lite"/>
    </source>
</evidence>
<evidence type="ECO:0000313" key="3">
    <source>
        <dbReference type="Proteomes" id="UP000295106"/>
    </source>
</evidence>
<comment type="caution">
    <text evidence="2">The sequence shown here is derived from an EMBL/GenBank/DDBJ whole genome shotgun (WGS) entry which is preliminary data.</text>
</comment>
<evidence type="ECO:0000313" key="2">
    <source>
        <dbReference type="EMBL" id="TCP03316.1"/>
    </source>
</evidence>
<feature type="region of interest" description="Disordered" evidence="1">
    <location>
        <begin position="219"/>
        <end position="246"/>
    </location>
</feature>
<feature type="compositionally biased region" description="Acidic residues" evidence="1">
    <location>
        <begin position="229"/>
        <end position="246"/>
    </location>
</feature>
<sequence length="246" mass="27277">MLSSSTDLSEEPLATDTGTHGAAGDACAFLGDTGALPVDTRRVLVQLLLGPSVDARRQSKLWPVLLRDESVIRSRLHELFLEVVIDHEQRVAFTRQVVSDELDVPVLLRKAQLTFLETALLLYLRQRLTQADAQGERAVVSLDELQEHLSVFERTGNSDRARFQRQSVNAVDKAKKLSLLQAIRGSGDRYEVSPTLKLLFSAEEIQHLTRTYTALASGHRDGAVGSEAREEDDGEDLPMTDDEESL</sequence>
<dbReference type="Pfam" id="PF13835">
    <property type="entry name" value="DUF4194"/>
    <property type="match status" value="1"/>
</dbReference>
<dbReference type="OrthoDB" id="3725402at2"/>
<name>A0A4R2MK58_RUBGE</name>
<dbReference type="AlphaFoldDB" id="A0A4R2MK58"/>
<dbReference type="EMBL" id="SLXD01000004">
    <property type="protein sequence ID" value="TCP03316.1"/>
    <property type="molecule type" value="Genomic_DNA"/>
</dbReference>